<dbReference type="InterPro" id="IPR013154">
    <property type="entry name" value="ADH-like_N"/>
</dbReference>
<dbReference type="InterPro" id="IPR017743">
    <property type="entry name" value="ADH_phosphonate_catab-assoc"/>
</dbReference>
<proteinExistence type="inferred from homology"/>
<evidence type="ECO:0000313" key="11">
    <source>
        <dbReference type="Proteomes" id="UP000831304"/>
    </source>
</evidence>
<dbReference type="Pfam" id="PF00107">
    <property type="entry name" value="ADH_zinc_N"/>
    <property type="match status" value="1"/>
</dbReference>
<dbReference type="Gene3D" id="3.40.50.720">
    <property type="entry name" value="NAD(P)-binding Rossmann-like Domain"/>
    <property type="match status" value="1"/>
</dbReference>
<evidence type="ECO:0000313" key="10">
    <source>
        <dbReference type="EMBL" id="UOE27456.1"/>
    </source>
</evidence>
<dbReference type="EMBL" id="CP094533">
    <property type="protein sequence ID" value="UOE27456.1"/>
    <property type="molecule type" value="Genomic_DNA"/>
</dbReference>
<dbReference type="InterPro" id="IPR036291">
    <property type="entry name" value="NAD(P)-bd_dom_sf"/>
</dbReference>
<comment type="similarity">
    <text evidence="2">Belongs to the zinc-containing alcohol dehydrogenase family.</text>
</comment>
<dbReference type="EC" id="1.1.1.1" evidence="3"/>
<evidence type="ECO:0000256" key="1">
    <source>
        <dbReference type="ARBA" id="ARBA00001947"/>
    </source>
</evidence>
<dbReference type="CDD" id="cd08231">
    <property type="entry name" value="MDR_TM0436_like"/>
    <property type="match status" value="1"/>
</dbReference>
<accession>A0ABY4B0B7</accession>
<dbReference type="PANTHER" id="PTHR42940:SF3">
    <property type="entry name" value="ALCOHOL DEHYDROGENASE 1-RELATED"/>
    <property type="match status" value="1"/>
</dbReference>
<keyword evidence="7" id="KW-0520">NAD</keyword>
<feature type="domain" description="Alcohol dehydrogenase-like C-terminal" evidence="8">
    <location>
        <begin position="205"/>
        <end position="332"/>
    </location>
</feature>
<sequence>MSPARTSAGAVLVTPSPAAMVWHEPGRSHESIAVPGVELRPGEALVEVELATVCGSDVHTVLGHRRQPAPGVLGHEQVGRVVALGPGGASSVDGAVLALGDRVVWTVTASCGACERCLRGLPQKCHELRKYGHERLERGWELSGGFATHVHLLRGTGIVRVPETMPAELAAPASCSTATAVAALDAGGGAPLDGAEVLVAGAGMIGLAVTAIASAAGATVTVVDPDVARRETARRFGARAVLDPSGGALAGQLAGHGRGAPVLSVEASGAAASVRALLETSDVGGTVVLVGSVSPGPSVELDPERLVRRLLTVRGVHNYAPTHLQGAIDFLAATPGPFAAEQLVGARFPLDALDEALVAAAAGTHVRVAVDPHAH</sequence>
<comment type="cofactor">
    <cofactor evidence="1">
        <name>Zn(2+)</name>
        <dbReference type="ChEBI" id="CHEBI:29105"/>
    </cofactor>
</comment>
<dbReference type="PANTHER" id="PTHR42940">
    <property type="entry name" value="ALCOHOL DEHYDROGENASE 1-RELATED"/>
    <property type="match status" value="1"/>
</dbReference>
<evidence type="ECO:0000256" key="6">
    <source>
        <dbReference type="ARBA" id="ARBA00023002"/>
    </source>
</evidence>
<dbReference type="InterPro" id="IPR013149">
    <property type="entry name" value="ADH-like_C"/>
</dbReference>
<keyword evidence="11" id="KW-1185">Reference proteome</keyword>
<dbReference type="Proteomes" id="UP000831304">
    <property type="component" value="Chromosome"/>
</dbReference>
<keyword evidence="4" id="KW-0479">Metal-binding</keyword>
<evidence type="ECO:0000256" key="5">
    <source>
        <dbReference type="ARBA" id="ARBA00022833"/>
    </source>
</evidence>
<keyword evidence="5" id="KW-0862">Zinc</keyword>
<dbReference type="NCBIfam" id="TIGR03366">
    <property type="entry name" value="HpnZ_proposed"/>
    <property type="match status" value="1"/>
</dbReference>
<evidence type="ECO:0000259" key="9">
    <source>
        <dbReference type="Pfam" id="PF08240"/>
    </source>
</evidence>
<organism evidence="10 11">
    <name type="scientific">Agromyces soli</name>
    <dbReference type="NCBI Taxonomy" id="659012"/>
    <lineage>
        <taxon>Bacteria</taxon>
        <taxon>Bacillati</taxon>
        <taxon>Actinomycetota</taxon>
        <taxon>Actinomycetes</taxon>
        <taxon>Micrococcales</taxon>
        <taxon>Microbacteriaceae</taxon>
        <taxon>Agromyces</taxon>
    </lineage>
</organism>
<protein>
    <recommendedName>
        <fullName evidence="3">alcohol dehydrogenase</fullName>
        <ecNumber evidence="3">1.1.1.1</ecNumber>
    </recommendedName>
</protein>
<evidence type="ECO:0000256" key="7">
    <source>
        <dbReference type="ARBA" id="ARBA00023027"/>
    </source>
</evidence>
<dbReference type="SUPFAM" id="SSF50129">
    <property type="entry name" value="GroES-like"/>
    <property type="match status" value="1"/>
</dbReference>
<keyword evidence="6" id="KW-0560">Oxidoreductase</keyword>
<dbReference type="Gene3D" id="3.90.180.10">
    <property type="entry name" value="Medium-chain alcohol dehydrogenases, catalytic domain"/>
    <property type="match status" value="1"/>
</dbReference>
<feature type="domain" description="Alcohol dehydrogenase-like N-terminal" evidence="9">
    <location>
        <begin position="41"/>
        <end position="162"/>
    </location>
</feature>
<name>A0ABY4B0B7_9MICO</name>
<evidence type="ECO:0000256" key="2">
    <source>
        <dbReference type="ARBA" id="ARBA00008072"/>
    </source>
</evidence>
<evidence type="ECO:0000256" key="3">
    <source>
        <dbReference type="ARBA" id="ARBA00013190"/>
    </source>
</evidence>
<dbReference type="SUPFAM" id="SSF51735">
    <property type="entry name" value="NAD(P)-binding Rossmann-fold domains"/>
    <property type="match status" value="1"/>
</dbReference>
<reference evidence="10 11" key="1">
    <citation type="submission" date="2022-03" db="EMBL/GenBank/DDBJ databases">
        <title>Agromyces sp. isolated from the gut of P. brevitarsis seulensis larvae.</title>
        <authorList>
            <person name="Won M."/>
            <person name="Kwon S.-W."/>
        </authorList>
    </citation>
    <scope>NUCLEOTIDE SEQUENCE [LARGE SCALE GENOMIC DNA]</scope>
    <source>
        <strain evidence="10 11">KACC 16215</strain>
    </source>
</reference>
<evidence type="ECO:0000256" key="4">
    <source>
        <dbReference type="ARBA" id="ARBA00022723"/>
    </source>
</evidence>
<dbReference type="InterPro" id="IPR011032">
    <property type="entry name" value="GroES-like_sf"/>
</dbReference>
<dbReference type="Pfam" id="PF08240">
    <property type="entry name" value="ADH_N"/>
    <property type="match status" value="1"/>
</dbReference>
<gene>
    <name evidence="10" type="ORF">MTP13_06650</name>
</gene>
<evidence type="ECO:0000259" key="8">
    <source>
        <dbReference type="Pfam" id="PF00107"/>
    </source>
</evidence>
<dbReference type="RefSeq" id="WP_243570287.1">
    <property type="nucleotide sequence ID" value="NZ_BAAARD010000001.1"/>
</dbReference>